<feature type="transmembrane region" description="Helical" evidence="1">
    <location>
        <begin position="110"/>
        <end position="129"/>
    </location>
</feature>
<feature type="transmembrane region" description="Helical" evidence="1">
    <location>
        <begin position="220"/>
        <end position="237"/>
    </location>
</feature>
<evidence type="ECO:0008006" key="4">
    <source>
        <dbReference type="Google" id="ProtNLM"/>
    </source>
</evidence>
<feature type="transmembrane region" description="Helical" evidence="1">
    <location>
        <begin position="181"/>
        <end position="200"/>
    </location>
</feature>
<dbReference type="EMBL" id="JABMKV010000002">
    <property type="protein sequence ID" value="NQX31964.1"/>
    <property type="molecule type" value="Genomic_DNA"/>
</dbReference>
<keyword evidence="3" id="KW-1185">Reference proteome</keyword>
<feature type="transmembrane region" description="Helical" evidence="1">
    <location>
        <begin position="83"/>
        <end position="104"/>
    </location>
</feature>
<proteinExistence type="predicted"/>
<organism evidence="2 3">
    <name type="scientific">Pedobacter boryungensis</name>
    <dbReference type="NCBI Taxonomy" id="869962"/>
    <lineage>
        <taxon>Bacteria</taxon>
        <taxon>Pseudomonadati</taxon>
        <taxon>Bacteroidota</taxon>
        <taxon>Sphingobacteriia</taxon>
        <taxon>Sphingobacteriales</taxon>
        <taxon>Sphingobacteriaceae</taxon>
        <taxon>Pedobacter</taxon>
    </lineage>
</organism>
<feature type="transmembrane region" description="Helical" evidence="1">
    <location>
        <begin position="141"/>
        <end position="161"/>
    </location>
</feature>
<keyword evidence="1" id="KW-0812">Transmembrane</keyword>
<keyword evidence="1" id="KW-1133">Transmembrane helix</keyword>
<dbReference type="RefSeq" id="WP_173271579.1">
    <property type="nucleotide sequence ID" value="NZ_JABMKV010000002.1"/>
</dbReference>
<feature type="transmembrane region" description="Helical" evidence="1">
    <location>
        <begin position="243"/>
        <end position="260"/>
    </location>
</feature>
<evidence type="ECO:0000313" key="3">
    <source>
        <dbReference type="Proteomes" id="UP000762110"/>
    </source>
</evidence>
<sequence length="298" mass="34345">MLKKAFFSVLDFLLFSNLFIAICAVAQGLVTYYLLKLPPDIYVLAFVFFSTLLIYNLSMLLSKPKEPQKSPFKRVRWIFSHHRLIISITLIAILCIIPLGLLYLSFQAKLLMAFVGLISVAYNFPFLSLNQKKIGLRNLPGIKLFLIAFVWSVSCVLLPIVELENNRNVVIPLGETLLLVAKRFLFICAITIPFDIRDLFQDKLYELKTIPVMLGEKKAWIFCQALLGAYLILLVLFTKNINLDVIGLALTIFLTGWLIFKSNFKRNEYYYFFYLDGTMLLQWVILFTIHFLSSIVPI</sequence>
<gene>
    <name evidence="2" type="ORF">HQN85_09510</name>
</gene>
<reference evidence="2 3" key="1">
    <citation type="submission" date="2020-05" db="EMBL/GenBank/DDBJ databases">
        <title>Description of Pedobacter foliorum sp. nov.</title>
        <authorList>
            <person name="Qi S."/>
            <person name="Carlier A."/>
            <person name="Cnockaert M."/>
            <person name="Vandamme P."/>
        </authorList>
    </citation>
    <scope>NUCLEOTIDE SEQUENCE [LARGE SCALE GENOMIC DNA]</scope>
    <source>
        <strain evidence="2 3">LMG 31300</strain>
    </source>
</reference>
<feature type="transmembrane region" description="Helical" evidence="1">
    <location>
        <begin position="12"/>
        <end position="35"/>
    </location>
</feature>
<evidence type="ECO:0000313" key="2">
    <source>
        <dbReference type="EMBL" id="NQX31964.1"/>
    </source>
</evidence>
<name>A0ABX2DD01_9SPHI</name>
<evidence type="ECO:0000256" key="1">
    <source>
        <dbReference type="SAM" id="Phobius"/>
    </source>
</evidence>
<accession>A0ABX2DD01</accession>
<dbReference type="Proteomes" id="UP000762110">
    <property type="component" value="Unassembled WGS sequence"/>
</dbReference>
<feature type="transmembrane region" description="Helical" evidence="1">
    <location>
        <begin position="41"/>
        <end position="62"/>
    </location>
</feature>
<protein>
    <recommendedName>
        <fullName evidence="4">UbiA prenyltransferase family protein</fullName>
    </recommendedName>
</protein>
<comment type="caution">
    <text evidence="2">The sequence shown here is derived from an EMBL/GenBank/DDBJ whole genome shotgun (WGS) entry which is preliminary data.</text>
</comment>
<keyword evidence="1" id="KW-0472">Membrane</keyword>
<feature type="transmembrane region" description="Helical" evidence="1">
    <location>
        <begin position="272"/>
        <end position="292"/>
    </location>
</feature>